<evidence type="ECO:0008006" key="6">
    <source>
        <dbReference type="Google" id="ProtNLM"/>
    </source>
</evidence>
<evidence type="ECO:0000313" key="5">
    <source>
        <dbReference type="Proteomes" id="UP001341245"/>
    </source>
</evidence>
<dbReference type="InterPro" id="IPR052587">
    <property type="entry name" value="TELO2-interacting_protein_1"/>
</dbReference>
<gene>
    <name evidence="4" type="ORF">QM012_000675</name>
</gene>
<dbReference type="Pfam" id="PF24173">
    <property type="entry name" value="TPR_TTI1_N"/>
    <property type="match status" value="1"/>
</dbReference>
<evidence type="ECO:0000259" key="3">
    <source>
        <dbReference type="Pfam" id="PF24181"/>
    </source>
</evidence>
<dbReference type="PANTHER" id="PTHR18460">
    <property type="entry name" value="TEL2 INTERACTING PROTEIN 1 TTI1 FAMILY MEMBER"/>
    <property type="match status" value="1"/>
</dbReference>
<accession>A0ABR0TWT3</accession>
<reference evidence="4 5" key="1">
    <citation type="submission" date="2023-11" db="EMBL/GenBank/DDBJ databases">
        <title>Draft genome sequence and annotation of the polyextremotolerant black yeast-like fungus Aureobasidium pullulans NRRL 62042.</title>
        <authorList>
            <person name="Dielentheis-Frenken M.R.E."/>
            <person name="Wibberg D."/>
            <person name="Blank L.M."/>
            <person name="Tiso T."/>
        </authorList>
    </citation>
    <scope>NUCLEOTIDE SEQUENCE [LARGE SCALE GENOMIC DNA]</scope>
    <source>
        <strain evidence="4 5">NRRL 62042</strain>
    </source>
</reference>
<dbReference type="Gene3D" id="1.25.10.10">
    <property type="entry name" value="Leucine-rich Repeat Variant"/>
    <property type="match status" value="2"/>
</dbReference>
<feature type="compositionally biased region" description="Acidic residues" evidence="1">
    <location>
        <begin position="785"/>
        <end position="795"/>
    </location>
</feature>
<dbReference type="Pfam" id="PF21547">
    <property type="entry name" value="TTI1"/>
    <property type="match status" value="1"/>
</dbReference>
<dbReference type="InterPro" id="IPR049362">
    <property type="entry name" value="TTI1_rpt"/>
</dbReference>
<sequence>MTNESRVSAEHEFALHNIHNSSLEYTLKPICIALSQSTLAFAGTHKNGDNIIQNLEMLSKTLEEITTQPGTFDNKLADYVFFPISQVLKASRDLPVQAMEACLRCLVILISKGWTTRIDPNLSGQLLIFLTLTCDTTGKTVPAGLATDELRAVGFQCMQALFQSLGANVEGKTSLVGAANVPSLGHAVSVILDGIVNGESFQVQLSSANALKALVSCIDDLEVLSSFLPGIVSSWTRALTPSTKSRRHWRVLVAGLQTIESLLRILLSDRVVERLSSPAEEKKALSDSKVTKLDGSWVKATAAQLKVAIANIDRLRTHERPEVQEAVLEFNLTLISECSRALADSCALAVETILLLMQADSNASYRDKIASLAQNNPTISDLLSTVFRNEQLSLVRIMQSNDDQAKERSLGKLFGAYTILAGTDVDMSIISRMLGSGLKDSVTTILQHSVDLKAKDSRVTPVTISDLSVQTSQKSLTFTLPLAEYKAQETILNYISQNLKALKGNHPSLGLASDLMLALRTSEKTIQVATFWLILQDLRNNNDEVDGFLNDMLVGDFYSKDQSLSLREQLYSFSLEVLENDESADWRLQSLALEAVALHAQQHGVEFRGELVEALYPILHHLGSESGYVRNHAMTCLNIVAEACEYSDAGELIVSNVDYLVNAVALKLNAFDVSPQGPQVLLMMVRLAGPSLLPYLEDTLESIFAALEDYHGYTTLVELLFAVLRTMAEEGVKSPMLSITNGSESSSRDSSRWKPADLEQLIEVIKNLSQKPDDALDPPTRLLDPEDDTADDQLDAPEPTESTPPAPKTYNLLLKITQLTQHYLSSSSPSLRTSLFSLLNTTIPSLAKHENSFLPLVNTLWPEITSRLFDSEAYIVSGSLKIIAVMCEHAGSFMRTRIESLWPELLSLHKKLAREVNAAAVKLPSHHQTKSSQNPAMTLSTTTQALDSGYIDSSTKSVVKSLHGLLIAIVKFVEVDAERFDDVLRMLGPNVDQLPEETKKSLQEFNGDAVWLAMYRDKPWPLKTPTSSRFAFAKA</sequence>
<proteinExistence type="predicted"/>
<feature type="region of interest" description="Disordered" evidence="1">
    <location>
        <begin position="769"/>
        <end position="807"/>
    </location>
</feature>
<dbReference type="SUPFAM" id="SSF48371">
    <property type="entry name" value="ARM repeat"/>
    <property type="match status" value="1"/>
</dbReference>
<dbReference type="Pfam" id="PF24181">
    <property type="entry name" value="TPR_TTI1_C"/>
    <property type="match status" value="1"/>
</dbReference>
<evidence type="ECO:0000313" key="4">
    <source>
        <dbReference type="EMBL" id="KAK6008772.1"/>
    </source>
</evidence>
<name>A0ABR0TWT3_AURPU</name>
<dbReference type="InterPro" id="IPR057567">
    <property type="entry name" value="TPR_TTI1_C"/>
</dbReference>
<evidence type="ECO:0000259" key="2">
    <source>
        <dbReference type="Pfam" id="PF24173"/>
    </source>
</evidence>
<dbReference type="InterPro" id="IPR016024">
    <property type="entry name" value="ARM-type_fold"/>
</dbReference>
<dbReference type="InterPro" id="IPR011989">
    <property type="entry name" value="ARM-like"/>
</dbReference>
<dbReference type="EMBL" id="JASGXD010000001">
    <property type="protein sequence ID" value="KAK6008772.1"/>
    <property type="molecule type" value="Genomic_DNA"/>
</dbReference>
<dbReference type="Proteomes" id="UP001341245">
    <property type="component" value="Unassembled WGS sequence"/>
</dbReference>
<feature type="domain" description="TTI1 N-terminal TPR" evidence="2">
    <location>
        <begin position="26"/>
        <end position="359"/>
    </location>
</feature>
<protein>
    <recommendedName>
        <fullName evidence="6">ARM repeat-containing protein</fullName>
    </recommendedName>
</protein>
<dbReference type="PANTHER" id="PTHR18460:SF3">
    <property type="entry name" value="TELO2-INTERACTING PROTEIN 1 HOMOLOG"/>
    <property type="match status" value="1"/>
</dbReference>
<dbReference type="InterPro" id="IPR057566">
    <property type="entry name" value="TPR_TTI1_N"/>
</dbReference>
<organism evidence="4 5">
    <name type="scientific">Aureobasidium pullulans</name>
    <name type="common">Black yeast</name>
    <name type="synonym">Pullularia pullulans</name>
    <dbReference type="NCBI Taxonomy" id="5580"/>
    <lineage>
        <taxon>Eukaryota</taxon>
        <taxon>Fungi</taxon>
        <taxon>Dikarya</taxon>
        <taxon>Ascomycota</taxon>
        <taxon>Pezizomycotina</taxon>
        <taxon>Dothideomycetes</taxon>
        <taxon>Dothideomycetidae</taxon>
        <taxon>Dothideales</taxon>
        <taxon>Saccotheciaceae</taxon>
        <taxon>Aureobasidium</taxon>
    </lineage>
</organism>
<feature type="domain" description="TTI1 C-terminal TPR" evidence="3">
    <location>
        <begin position="747"/>
        <end position="919"/>
    </location>
</feature>
<comment type="caution">
    <text evidence="4">The sequence shown here is derived from an EMBL/GenBank/DDBJ whole genome shotgun (WGS) entry which is preliminary data.</text>
</comment>
<evidence type="ECO:0000256" key="1">
    <source>
        <dbReference type="SAM" id="MobiDB-lite"/>
    </source>
</evidence>
<keyword evidence="5" id="KW-1185">Reference proteome</keyword>